<dbReference type="CDD" id="cd00167">
    <property type="entry name" value="SANT"/>
    <property type="match status" value="1"/>
</dbReference>
<dbReference type="PROSITE" id="PS50090">
    <property type="entry name" value="MYB_LIKE"/>
    <property type="match status" value="1"/>
</dbReference>
<feature type="domain" description="Myb-like" evidence="4">
    <location>
        <begin position="8"/>
        <end position="57"/>
    </location>
</feature>
<gene>
    <name evidence="5" type="ORF">Tsubulata_003689</name>
</gene>
<dbReference type="GO" id="GO:0005634">
    <property type="term" value="C:nucleus"/>
    <property type="evidence" value="ECO:0007669"/>
    <property type="project" value="UniProtKB-SubCell"/>
</dbReference>
<dbReference type="SUPFAM" id="SSF46689">
    <property type="entry name" value="Homeodomain-like"/>
    <property type="match status" value="1"/>
</dbReference>
<dbReference type="InterPro" id="IPR001005">
    <property type="entry name" value="SANT/Myb"/>
</dbReference>
<name>A0A9Q0GE07_9ROSI</name>
<dbReference type="PANTHER" id="PTHR47999">
    <property type="entry name" value="TRANSCRIPTION FACTOR MYB8-RELATED-RELATED"/>
    <property type="match status" value="1"/>
</dbReference>
<reference evidence="5" key="2">
    <citation type="journal article" date="2023" name="Plants (Basel)">
        <title>Annotation of the Turnera subulata (Passifloraceae) Draft Genome Reveals the S-Locus Evolved after the Divergence of Turneroideae from Passifloroideae in a Stepwise Manner.</title>
        <authorList>
            <person name="Henning P.M."/>
            <person name="Roalson E.H."/>
            <person name="Mir W."/>
            <person name="McCubbin A.G."/>
            <person name="Shore J.S."/>
        </authorList>
    </citation>
    <scope>NUCLEOTIDE SEQUENCE</scope>
    <source>
        <strain evidence="5">F60SS</strain>
    </source>
</reference>
<dbReference type="Gene3D" id="1.10.10.60">
    <property type="entry name" value="Homeodomain-like"/>
    <property type="match status" value="1"/>
</dbReference>
<reference evidence="5" key="1">
    <citation type="submission" date="2022-02" db="EMBL/GenBank/DDBJ databases">
        <authorList>
            <person name="Henning P.M."/>
            <person name="McCubbin A.G."/>
            <person name="Shore J.S."/>
        </authorList>
    </citation>
    <scope>NUCLEOTIDE SEQUENCE</scope>
    <source>
        <strain evidence="5">F60SS</strain>
        <tissue evidence="5">Leaves</tissue>
    </source>
</reference>
<dbReference type="PANTHER" id="PTHR47999:SF34">
    <property type="entry name" value="TRANSCRIPTION REPRESSOR MYB4-LIKE"/>
    <property type="match status" value="1"/>
</dbReference>
<protein>
    <recommendedName>
        <fullName evidence="4">Myb-like domain-containing protein</fullName>
    </recommendedName>
</protein>
<dbReference type="Proteomes" id="UP001141552">
    <property type="component" value="Unassembled WGS sequence"/>
</dbReference>
<dbReference type="GO" id="GO:0003677">
    <property type="term" value="F:DNA binding"/>
    <property type="evidence" value="ECO:0007669"/>
    <property type="project" value="UniProtKB-KW"/>
</dbReference>
<dbReference type="OrthoDB" id="2143914at2759"/>
<evidence type="ECO:0000256" key="1">
    <source>
        <dbReference type="ARBA" id="ARBA00004123"/>
    </source>
</evidence>
<organism evidence="5 6">
    <name type="scientific">Turnera subulata</name>
    <dbReference type="NCBI Taxonomy" id="218843"/>
    <lineage>
        <taxon>Eukaryota</taxon>
        <taxon>Viridiplantae</taxon>
        <taxon>Streptophyta</taxon>
        <taxon>Embryophyta</taxon>
        <taxon>Tracheophyta</taxon>
        <taxon>Spermatophyta</taxon>
        <taxon>Magnoliopsida</taxon>
        <taxon>eudicotyledons</taxon>
        <taxon>Gunneridae</taxon>
        <taxon>Pentapetalae</taxon>
        <taxon>rosids</taxon>
        <taxon>fabids</taxon>
        <taxon>Malpighiales</taxon>
        <taxon>Passifloraceae</taxon>
        <taxon>Turnera</taxon>
    </lineage>
</organism>
<sequence length="83" mass="9241">MRKPCCDTQGNVKGAWSKLEDQKLIDYVTTHGEGCWRSLPKAAVPSSADVLFRTSEKKVPGCDQWAKTSLSECDPLPTLLLFR</sequence>
<dbReference type="AlphaFoldDB" id="A0A9Q0GE07"/>
<comment type="subcellular location">
    <subcellularLocation>
        <location evidence="1">Nucleus</location>
    </subcellularLocation>
</comment>
<keyword evidence="3" id="KW-0539">Nucleus</keyword>
<evidence type="ECO:0000256" key="3">
    <source>
        <dbReference type="ARBA" id="ARBA00023242"/>
    </source>
</evidence>
<keyword evidence="6" id="KW-1185">Reference proteome</keyword>
<proteinExistence type="predicted"/>
<dbReference type="InterPro" id="IPR015495">
    <property type="entry name" value="Myb_TF_plants"/>
</dbReference>
<keyword evidence="2" id="KW-0238">DNA-binding</keyword>
<accession>A0A9Q0GE07</accession>
<evidence type="ECO:0000259" key="4">
    <source>
        <dbReference type="PROSITE" id="PS50090"/>
    </source>
</evidence>
<dbReference type="Pfam" id="PF00249">
    <property type="entry name" value="Myb_DNA-binding"/>
    <property type="match status" value="1"/>
</dbReference>
<dbReference type="InterPro" id="IPR009057">
    <property type="entry name" value="Homeodomain-like_sf"/>
</dbReference>
<evidence type="ECO:0000256" key="2">
    <source>
        <dbReference type="ARBA" id="ARBA00023125"/>
    </source>
</evidence>
<dbReference type="EMBL" id="JAKUCV010000928">
    <property type="protein sequence ID" value="KAJ4848305.1"/>
    <property type="molecule type" value="Genomic_DNA"/>
</dbReference>
<evidence type="ECO:0000313" key="6">
    <source>
        <dbReference type="Proteomes" id="UP001141552"/>
    </source>
</evidence>
<evidence type="ECO:0000313" key="5">
    <source>
        <dbReference type="EMBL" id="KAJ4848305.1"/>
    </source>
</evidence>
<comment type="caution">
    <text evidence="5">The sequence shown here is derived from an EMBL/GenBank/DDBJ whole genome shotgun (WGS) entry which is preliminary data.</text>
</comment>